<proteinExistence type="predicted"/>
<accession>A0A7W4YUK2</accession>
<dbReference type="AlphaFoldDB" id="A0A7W4YUK2"/>
<keyword evidence="2" id="KW-1185">Reference proteome</keyword>
<dbReference type="NCBIfam" id="NF041667">
    <property type="entry name" value="GvpU"/>
    <property type="match status" value="1"/>
</dbReference>
<reference evidence="1 2" key="1">
    <citation type="submission" date="2020-08" db="EMBL/GenBank/DDBJ databases">
        <title>Genomic Encyclopedia of Type Strains, Phase IV (KMG-V): Genome sequencing to study the core and pangenomes of soil and plant-associated prokaryotes.</title>
        <authorList>
            <person name="Whitman W."/>
        </authorList>
    </citation>
    <scope>NUCLEOTIDE SEQUENCE [LARGE SCALE GENOMIC DNA]</scope>
    <source>
        <strain evidence="1 2">SLV-2362</strain>
    </source>
</reference>
<evidence type="ECO:0000313" key="2">
    <source>
        <dbReference type="Proteomes" id="UP000578036"/>
    </source>
</evidence>
<name>A0A7W4YUK2_9BURK</name>
<evidence type="ECO:0008006" key="3">
    <source>
        <dbReference type="Google" id="ProtNLM"/>
    </source>
</evidence>
<comment type="caution">
    <text evidence="1">The sequence shown here is derived from an EMBL/GenBank/DDBJ whole genome shotgun (WGS) entry which is preliminary data.</text>
</comment>
<gene>
    <name evidence="1" type="ORF">FHX61_005298</name>
</gene>
<dbReference type="InterPro" id="IPR049644">
    <property type="entry name" value="GvpU-like"/>
</dbReference>
<protein>
    <recommendedName>
        <fullName evidence="3">Gas vesicle protein</fullName>
    </recommendedName>
</protein>
<sequence>MAEDIPQNAVPDEEIHPEVDWHLQALVGLANNEGMEMGVTLMLSGTVVTGTLISGKTYFEEFGALFADGFSDMNEEQKATIRQAMSVPADLYTPDRASVPISFIHLRNAKVRTPSGSMPADGTLWRGRLTEVSGFFLGSLS</sequence>
<dbReference type="Proteomes" id="UP000578036">
    <property type="component" value="Unassembled WGS sequence"/>
</dbReference>
<organism evidence="1 2">
    <name type="scientific">Cupriavidus alkaliphilus</name>
    <dbReference type="NCBI Taxonomy" id="942866"/>
    <lineage>
        <taxon>Bacteria</taxon>
        <taxon>Pseudomonadati</taxon>
        <taxon>Pseudomonadota</taxon>
        <taxon>Betaproteobacteria</taxon>
        <taxon>Burkholderiales</taxon>
        <taxon>Burkholderiaceae</taxon>
        <taxon>Cupriavidus</taxon>
    </lineage>
</organism>
<dbReference type="EMBL" id="JACHWF010000009">
    <property type="protein sequence ID" value="MBB3010617.1"/>
    <property type="molecule type" value="Genomic_DNA"/>
</dbReference>
<evidence type="ECO:0000313" key="1">
    <source>
        <dbReference type="EMBL" id="MBB3010617.1"/>
    </source>
</evidence>
<dbReference type="RefSeq" id="WP_183300659.1">
    <property type="nucleotide sequence ID" value="NZ_JACHWF010000009.1"/>
</dbReference>